<dbReference type="Pfam" id="PF03466">
    <property type="entry name" value="LysR_substrate"/>
    <property type="match status" value="1"/>
</dbReference>
<dbReference type="CDD" id="cd08422">
    <property type="entry name" value="PBP2_CrgA_like"/>
    <property type="match status" value="1"/>
</dbReference>
<reference evidence="6 7" key="1">
    <citation type="submission" date="2017-08" db="EMBL/GenBank/DDBJ databases">
        <title>Infants hospitalized years apart are colonized by the same room-sourced microbial strains.</title>
        <authorList>
            <person name="Brooks B."/>
            <person name="Olm M.R."/>
            <person name="Firek B.A."/>
            <person name="Baker R."/>
            <person name="Thomas B.C."/>
            <person name="Morowitz M.J."/>
            <person name="Banfield J.F."/>
        </authorList>
    </citation>
    <scope>NUCLEOTIDE SEQUENCE [LARGE SCALE GENOMIC DNA]</scope>
    <source>
        <strain evidence="6">S2_006_000_R2_64</strain>
    </source>
</reference>
<keyword evidence="2" id="KW-0805">Transcription regulation</keyword>
<evidence type="ECO:0000256" key="2">
    <source>
        <dbReference type="ARBA" id="ARBA00023015"/>
    </source>
</evidence>
<dbReference type="Pfam" id="PF00126">
    <property type="entry name" value="HTH_1"/>
    <property type="match status" value="1"/>
</dbReference>
<evidence type="ECO:0000256" key="1">
    <source>
        <dbReference type="ARBA" id="ARBA00009437"/>
    </source>
</evidence>
<protein>
    <submittedName>
        <fullName evidence="6">LysR family transcriptional regulator</fullName>
    </submittedName>
</protein>
<evidence type="ECO:0000259" key="5">
    <source>
        <dbReference type="PROSITE" id="PS50931"/>
    </source>
</evidence>
<dbReference type="FunFam" id="1.10.10.10:FF:000001">
    <property type="entry name" value="LysR family transcriptional regulator"/>
    <property type="match status" value="1"/>
</dbReference>
<evidence type="ECO:0000256" key="3">
    <source>
        <dbReference type="ARBA" id="ARBA00023125"/>
    </source>
</evidence>
<keyword evidence="4" id="KW-0804">Transcription</keyword>
<dbReference type="PANTHER" id="PTHR30537:SF5">
    <property type="entry name" value="HTH-TYPE TRANSCRIPTIONAL ACTIVATOR TTDR-RELATED"/>
    <property type="match status" value="1"/>
</dbReference>
<dbReference type="Gene3D" id="1.10.10.10">
    <property type="entry name" value="Winged helix-like DNA-binding domain superfamily/Winged helix DNA-binding domain"/>
    <property type="match status" value="1"/>
</dbReference>
<dbReference type="SUPFAM" id="SSF53850">
    <property type="entry name" value="Periplasmic binding protein-like II"/>
    <property type="match status" value="1"/>
</dbReference>
<dbReference type="FunFam" id="3.40.190.290:FF:000001">
    <property type="entry name" value="Transcriptional regulator, LysR family"/>
    <property type="match status" value="1"/>
</dbReference>
<comment type="caution">
    <text evidence="6">The sequence shown here is derived from an EMBL/GenBank/DDBJ whole genome shotgun (WGS) entry which is preliminary data.</text>
</comment>
<evidence type="ECO:0000313" key="6">
    <source>
        <dbReference type="EMBL" id="PZP54960.1"/>
    </source>
</evidence>
<dbReference type="EMBL" id="QFOT01000098">
    <property type="protein sequence ID" value="PZP54960.1"/>
    <property type="molecule type" value="Genomic_DNA"/>
</dbReference>
<dbReference type="PROSITE" id="PS50931">
    <property type="entry name" value="HTH_LYSR"/>
    <property type="match status" value="1"/>
</dbReference>
<feature type="domain" description="HTH lysR-type" evidence="5">
    <location>
        <begin position="1"/>
        <end position="59"/>
    </location>
</feature>
<accession>A0A2W5FMA5</accession>
<proteinExistence type="inferred from homology"/>
<dbReference type="SUPFAM" id="SSF46785">
    <property type="entry name" value="Winged helix' DNA-binding domain"/>
    <property type="match status" value="1"/>
</dbReference>
<comment type="similarity">
    <text evidence="1">Belongs to the LysR transcriptional regulatory family.</text>
</comment>
<dbReference type="Proteomes" id="UP000249739">
    <property type="component" value="Unassembled WGS sequence"/>
</dbReference>
<dbReference type="GO" id="GO:0003677">
    <property type="term" value="F:DNA binding"/>
    <property type="evidence" value="ECO:0007669"/>
    <property type="project" value="UniProtKB-KW"/>
</dbReference>
<dbReference type="InterPro" id="IPR058163">
    <property type="entry name" value="LysR-type_TF_proteobact-type"/>
</dbReference>
<dbReference type="GO" id="GO:0003700">
    <property type="term" value="F:DNA-binding transcription factor activity"/>
    <property type="evidence" value="ECO:0007669"/>
    <property type="project" value="InterPro"/>
</dbReference>
<dbReference type="Gene3D" id="3.40.190.290">
    <property type="match status" value="1"/>
</dbReference>
<name>A0A2W5FMA5_9BACT</name>
<dbReference type="InterPro" id="IPR036390">
    <property type="entry name" value="WH_DNA-bd_sf"/>
</dbReference>
<gene>
    <name evidence="6" type="ORF">DI586_08370</name>
</gene>
<evidence type="ECO:0000256" key="4">
    <source>
        <dbReference type="ARBA" id="ARBA00023163"/>
    </source>
</evidence>
<evidence type="ECO:0000313" key="7">
    <source>
        <dbReference type="Proteomes" id="UP000249739"/>
    </source>
</evidence>
<dbReference type="InterPro" id="IPR005119">
    <property type="entry name" value="LysR_subst-bd"/>
</dbReference>
<dbReference type="InterPro" id="IPR036388">
    <property type="entry name" value="WH-like_DNA-bd_sf"/>
</dbReference>
<dbReference type="InterPro" id="IPR000847">
    <property type="entry name" value="LysR_HTH_N"/>
</dbReference>
<dbReference type="PANTHER" id="PTHR30537">
    <property type="entry name" value="HTH-TYPE TRANSCRIPTIONAL REGULATOR"/>
    <property type="match status" value="1"/>
</dbReference>
<organism evidence="6 7">
    <name type="scientific">Micavibrio aeruginosavorus</name>
    <dbReference type="NCBI Taxonomy" id="349221"/>
    <lineage>
        <taxon>Bacteria</taxon>
        <taxon>Pseudomonadati</taxon>
        <taxon>Bdellovibrionota</taxon>
        <taxon>Bdellovibrionia</taxon>
        <taxon>Bdellovibrionales</taxon>
        <taxon>Pseudobdellovibrionaceae</taxon>
        <taxon>Micavibrio</taxon>
    </lineage>
</organism>
<sequence length="292" mass="32794">MDKIANMEAFAAVSQAGSFAEAAKKLNLANSVVSKRIKDLEDHLGSQLLVRTTRKVTLTQAGQDYLIQVQRVLDEIKEIESGVRYRTQKPVGVIRLTAPLSFGLQTLAPALADYLVKYPDVSIKTYLSDRHVDLVSEGYDLAIRIGALEDQNLMAKKLSRGRRVVCATPQYLKKYGRPVVPSDLKSHNCLSYLNLAEGKSWPFMIDGKRIWQQVSGNFYSDNGDLLYQAALASCGVTLLPTFIIEESLKNKELEIVLEDYEEKDFDIYAVYQGTRHLSVKIRTLIDHLAAFF</sequence>
<dbReference type="AlphaFoldDB" id="A0A2W5FMA5"/>
<keyword evidence="3" id="KW-0238">DNA-binding</keyword>
<dbReference type="PRINTS" id="PR00039">
    <property type="entry name" value="HTHLYSR"/>
</dbReference>